<dbReference type="EMBL" id="LANI01000040">
    <property type="protein sequence ID" value="KKJ75178.1"/>
    <property type="molecule type" value="Genomic_DNA"/>
</dbReference>
<feature type="domain" description="HEPN AbiU2-like" evidence="1">
    <location>
        <begin position="10"/>
        <end position="222"/>
    </location>
</feature>
<protein>
    <recommendedName>
        <fullName evidence="1">HEPN AbiU2-like domain-containing protein</fullName>
    </recommendedName>
</protein>
<dbReference type="STRING" id="1549748.WH95_19770"/>
<proteinExistence type="predicted"/>
<dbReference type="InterPro" id="IPR040704">
    <property type="entry name" value="HEPN_AbiU2"/>
</dbReference>
<evidence type="ECO:0000313" key="2">
    <source>
        <dbReference type="EMBL" id="KKJ75178.1"/>
    </source>
</evidence>
<comment type="caution">
    <text evidence="2">The sequence shown here is derived from an EMBL/GenBank/DDBJ whole genome shotgun (WGS) entry which is preliminary data.</text>
</comment>
<dbReference type="RefSeq" id="WP_046510146.1">
    <property type="nucleotide sequence ID" value="NZ_LANI01000040.1"/>
</dbReference>
<gene>
    <name evidence="2" type="ORF">WH95_19770</name>
</gene>
<keyword evidence="3" id="KW-1185">Reference proteome</keyword>
<reference evidence="2 3" key="1">
    <citation type="submission" date="2015-03" db="EMBL/GenBank/DDBJ databases">
        <title>Genome sequence of Kiloniella sp. P1-1, isolated from the gut microflora of Pacific white shrimp, Penaeus vannamei.</title>
        <authorList>
            <person name="Shao Z."/>
            <person name="Wang L."/>
            <person name="Li X."/>
        </authorList>
    </citation>
    <scope>NUCLEOTIDE SEQUENCE [LARGE SCALE GENOMIC DNA]</scope>
    <source>
        <strain evidence="2 3">P1-1</strain>
    </source>
</reference>
<name>A0A0M2R6P6_9PROT</name>
<evidence type="ECO:0000313" key="3">
    <source>
        <dbReference type="Proteomes" id="UP000034491"/>
    </source>
</evidence>
<evidence type="ECO:0000259" key="1">
    <source>
        <dbReference type="Pfam" id="PF18734"/>
    </source>
</evidence>
<dbReference type="AlphaFoldDB" id="A0A0M2R6P6"/>
<accession>A0A0M2R6P6</accession>
<dbReference type="Pfam" id="PF18734">
    <property type="entry name" value="HEPN_AbiU2"/>
    <property type="match status" value="1"/>
</dbReference>
<organism evidence="2 3">
    <name type="scientific">Kiloniella litopenaei</name>
    <dbReference type="NCBI Taxonomy" id="1549748"/>
    <lineage>
        <taxon>Bacteria</taxon>
        <taxon>Pseudomonadati</taxon>
        <taxon>Pseudomonadota</taxon>
        <taxon>Alphaproteobacteria</taxon>
        <taxon>Rhodospirillales</taxon>
        <taxon>Kiloniellaceae</taxon>
        <taxon>Kiloniella</taxon>
    </lineage>
</organism>
<sequence>MSDKFTKRITNFVERVERIDQELHKAIRLRALHEYCHTDERLNSGSSSLYFTVAFKDSADSLIFELVMILMRVWDRGKKVNSIPSCFDAVVSQDFEKQLLDYQRQQTIDYLKEQGSDEGAIKRDVDRLECCISEHLTHFRTLKPEIFDDDIMVRLKFIRDKYYAHSQKSSENFDNDMHVEVNEVYDLLDKTCDIAFHLYLGAAGCHVDYKDATKEAHMIAKTYWSSMAVG</sequence>
<dbReference type="Proteomes" id="UP000034491">
    <property type="component" value="Unassembled WGS sequence"/>
</dbReference>